<feature type="non-terminal residue" evidence="1">
    <location>
        <position position="200"/>
    </location>
</feature>
<sequence>MYQADGYGYNPLGLPNDFEIIMGGPGGGSSTNIISGNATMSLMYWNASTASYQSVPSAYNVGGETGETVAGAAVSWMTGTNGMPEALINAGASIVQGLWNVSNAAGGAPQTASTLTVTLYPSNAFLFLVNNGAGVNASNAQWAPTASTGVVIAGATSALTYLLNPGTYSYLVELTGYYPVSGSITLTAGTPTSMSITLFL</sequence>
<proteinExistence type="predicted"/>
<dbReference type="EMBL" id="AUZX01016172">
    <property type="protein sequence ID" value="EQD26439.1"/>
    <property type="molecule type" value="Genomic_DNA"/>
</dbReference>
<dbReference type="InterPro" id="IPR007981">
    <property type="entry name" value="Peptidase_A5"/>
</dbReference>
<dbReference type="GO" id="GO:0016787">
    <property type="term" value="F:hydrolase activity"/>
    <property type="evidence" value="ECO:0007669"/>
    <property type="project" value="UniProtKB-KW"/>
</dbReference>
<organism evidence="1">
    <name type="scientific">mine drainage metagenome</name>
    <dbReference type="NCBI Taxonomy" id="410659"/>
    <lineage>
        <taxon>unclassified sequences</taxon>
        <taxon>metagenomes</taxon>
        <taxon>ecological metagenomes</taxon>
    </lineage>
</organism>
<comment type="caution">
    <text evidence="1">The sequence shown here is derived from an EMBL/GenBank/DDBJ whole genome shotgun (WGS) entry which is preliminary data.</text>
</comment>
<name>T0ZBS9_9ZZZZ</name>
<keyword evidence="1" id="KW-0378">Hydrolase</keyword>
<protein>
    <submittedName>
        <fullName evidence="1">Peptidase A5, thermopsin</fullName>
        <ecNumber evidence="1">3.4.23.-</ecNumber>
    </submittedName>
</protein>
<dbReference type="Pfam" id="PF05317">
    <property type="entry name" value="Thermopsin"/>
    <property type="match status" value="1"/>
</dbReference>
<dbReference type="AlphaFoldDB" id="T0ZBS9"/>
<evidence type="ECO:0000313" key="1">
    <source>
        <dbReference type="EMBL" id="EQD26439.1"/>
    </source>
</evidence>
<reference evidence="1" key="1">
    <citation type="submission" date="2013-08" db="EMBL/GenBank/DDBJ databases">
        <authorList>
            <person name="Mendez C."/>
            <person name="Richter M."/>
            <person name="Ferrer M."/>
            <person name="Sanchez J."/>
        </authorList>
    </citation>
    <scope>NUCLEOTIDE SEQUENCE</scope>
</reference>
<dbReference type="EC" id="3.4.23.-" evidence="1"/>
<accession>T0ZBS9</accession>
<reference evidence="1" key="2">
    <citation type="journal article" date="2014" name="ISME J.">
        <title>Microbial stratification in low pH oxic and suboxic macroscopic growths along an acid mine drainage.</title>
        <authorList>
            <person name="Mendez-Garcia C."/>
            <person name="Mesa V."/>
            <person name="Sprenger R.R."/>
            <person name="Richter M."/>
            <person name="Diez M.S."/>
            <person name="Solano J."/>
            <person name="Bargiela R."/>
            <person name="Golyshina O.V."/>
            <person name="Manteca A."/>
            <person name="Ramos J.L."/>
            <person name="Gallego J.R."/>
            <person name="Llorente I."/>
            <person name="Martins Dos Santos V.A."/>
            <person name="Jensen O.N."/>
            <person name="Pelaez A.I."/>
            <person name="Sanchez J."/>
            <person name="Ferrer M."/>
        </authorList>
    </citation>
    <scope>NUCLEOTIDE SEQUENCE</scope>
</reference>
<gene>
    <name evidence="1" type="ORF">B1A_21879</name>
</gene>